<evidence type="ECO:0000313" key="3">
    <source>
        <dbReference type="Proteomes" id="UP001230654"/>
    </source>
</evidence>
<dbReference type="InterPro" id="IPR002918">
    <property type="entry name" value="Lipase_EstA/Esterase_EstB"/>
</dbReference>
<evidence type="ECO:0000313" key="2">
    <source>
        <dbReference type="EMBL" id="MDQ0585243.1"/>
    </source>
</evidence>
<evidence type="ECO:0000256" key="1">
    <source>
        <dbReference type="SAM" id="SignalP"/>
    </source>
</evidence>
<accession>A0ABU0P1H1</accession>
<dbReference type="Gene3D" id="3.40.50.1820">
    <property type="entry name" value="alpha/beta hydrolase"/>
    <property type="match status" value="1"/>
</dbReference>
<reference evidence="2 3" key="1">
    <citation type="submission" date="2023-07" db="EMBL/GenBank/DDBJ databases">
        <title>Comparative genomics of wheat-associated soil bacteria to identify genetic determinants of phenazine resistance.</title>
        <authorList>
            <person name="Mouncey N."/>
        </authorList>
    </citation>
    <scope>NUCLEOTIDE SEQUENCE [LARGE SCALE GENOMIC DNA]</scope>
    <source>
        <strain evidence="2 3">B2I6</strain>
    </source>
</reference>
<feature type="chain" id="PRO_5045095250" evidence="1">
    <location>
        <begin position="32"/>
        <end position="251"/>
    </location>
</feature>
<feature type="signal peptide" evidence="1">
    <location>
        <begin position="1"/>
        <end position="31"/>
    </location>
</feature>
<dbReference type="SUPFAM" id="SSF53474">
    <property type="entry name" value="alpha/beta-Hydrolases"/>
    <property type="match status" value="1"/>
</dbReference>
<dbReference type="Proteomes" id="UP001230654">
    <property type="component" value="Unassembled WGS sequence"/>
</dbReference>
<dbReference type="EC" id="3.1.1.3" evidence="2"/>
<dbReference type="EMBL" id="JAUSWV010000002">
    <property type="protein sequence ID" value="MDQ0585243.1"/>
    <property type="molecule type" value="Genomic_DNA"/>
</dbReference>
<dbReference type="InterPro" id="IPR006311">
    <property type="entry name" value="TAT_signal"/>
</dbReference>
<dbReference type="GO" id="GO:0004806">
    <property type="term" value="F:triacylglycerol lipase activity"/>
    <property type="evidence" value="ECO:0007669"/>
    <property type="project" value="UniProtKB-EC"/>
</dbReference>
<keyword evidence="2" id="KW-0378">Hydrolase</keyword>
<gene>
    <name evidence="2" type="ORF">QF030_007421</name>
</gene>
<keyword evidence="1" id="KW-0732">Signal</keyword>
<comment type="caution">
    <text evidence="2">The sequence shown here is derived from an EMBL/GenBank/DDBJ whole genome shotgun (WGS) entry which is preliminary data.</text>
</comment>
<dbReference type="Pfam" id="PF01674">
    <property type="entry name" value="Lipase_2"/>
    <property type="match status" value="1"/>
</dbReference>
<dbReference type="PANTHER" id="PTHR32015:SF1">
    <property type="entry name" value="LIPASE"/>
    <property type="match status" value="1"/>
</dbReference>
<dbReference type="PANTHER" id="PTHR32015">
    <property type="entry name" value="FASTING INDUCED LIPASE"/>
    <property type="match status" value="1"/>
</dbReference>
<sequence>MRRHAPRRLLGVLAAATAAFTLFSAAPTAVAATAARPAASVASTARSADAAAQPLSTSTPVVFVHGYTGSASNWTTAMSVFRLNGWSSSNLFAYEYNSYGNNITNAQGLATFVNTVKARTGASKVAIVNHSMGGLVSQYYLKVLGGNTSVSHLASIAGANHGTTYAGACLMYTTCQQMYPGSSFIAQISAGDETPGATEYATWYSACDGIILPYTSTRLDGATNNNVLCQTHIGYLTDTVVLGQIADFIAS</sequence>
<organism evidence="2 3">
    <name type="scientific">Streptomyces rishiriensis</name>
    <dbReference type="NCBI Taxonomy" id="68264"/>
    <lineage>
        <taxon>Bacteria</taxon>
        <taxon>Bacillati</taxon>
        <taxon>Actinomycetota</taxon>
        <taxon>Actinomycetes</taxon>
        <taxon>Kitasatosporales</taxon>
        <taxon>Streptomycetaceae</taxon>
        <taxon>Streptomyces</taxon>
    </lineage>
</organism>
<name>A0ABU0P1H1_STRRH</name>
<proteinExistence type="predicted"/>
<dbReference type="RefSeq" id="WP_307166950.1">
    <property type="nucleotide sequence ID" value="NZ_JAUSWV010000002.1"/>
</dbReference>
<dbReference type="PROSITE" id="PS51318">
    <property type="entry name" value="TAT"/>
    <property type="match status" value="1"/>
</dbReference>
<keyword evidence="3" id="KW-1185">Reference proteome</keyword>
<dbReference type="InterPro" id="IPR029058">
    <property type="entry name" value="AB_hydrolase_fold"/>
</dbReference>
<protein>
    <submittedName>
        <fullName evidence="2">Triacylglycerol lipase</fullName>
        <ecNumber evidence="2">3.1.1.3</ecNumber>
    </submittedName>
</protein>